<evidence type="ECO:0000256" key="4">
    <source>
        <dbReference type="ARBA" id="ARBA00013559"/>
    </source>
</evidence>
<dbReference type="InterPro" id="IPR033908">
    <property type="entry name" value="R2LOX"/>
</dbReference>
<comment type="cofactor">
    <cofactor evidence="1">
        <name>Mn(2+)</name>
        <dbReference type="ChEBI" id="CHEBI:29035"/>
    </cofactor>
</comment>
<keyword evidence="6" id="KW-0560">Oxidoreductase</keyword>
<dbReference type="AlphaFoldDB" id="A0A2N6MNI5"/>
<evidence type="ECO:0000313" key="12">
    <source>
        <dbReference type="Proteomes" id="UP000234966"/>
    </source>
</evidence>
<evidence type="ECO:0000256" key="1">
    <source>
        <dbReference type="ARBA" id="ARBA00001936"/>
    </source>
</evidence>
<comment type="cofactor">
    <cofactor evidence="2">
        <name>Fe cation</name>
        <dbReference type="ChEBI" id="CHEBI:24875"/>
    </cofactor>
</comment>
<evidence type="ECO:0000256" key="6">
    <source>
        <dbReference type="ARBA" id="ARBA00023002"/>
    </source>
</evidence>
<dbReference type="InterPro" id="IPR000358">
    <property type="entry name" value="RNR_small_fam"/>
</dbReference>
<dbReference type="NCBIfam" id="NF006202">
    <property type="entry name" value="PRK08326.1-5"/>
    <property type="match status" value="1"/>
</dbReference>
<dbReference type="PANTHER" id="PTHR23409:SF36">
    <property type="entry name" value="R2-LIKE LIGAND BINDING OXIDASE"/>
    <property type="match status" value="1"/>
</dbReference>
<dbReference type="CDD" id="cd07911">
    <property type="entry name" value="RNRR2_Rv0233_like"/>
    <property type="match status" value="1"/>
</dbReference>
<keyword evidence="7" id="KW-0408">Iron</keyword>
<comment type="caution">
    <text evidence="11">The sequence shown here is derived from an EMBL/GenBank/DDBJ whole genome shotgun (WGS) entry which is preliminary data.</text>
</comment>
<proteinExistence type="inferred from homology"/>
<keyword evidence="5" id="KW-0479">Metal-binding</keyword>
<dbReference type="EMBL" id="NMQI01000031">
    <property type="protein sequence ID" value="PMB48320.1"/>
    <property type="molecule type" value="Genomic_DNA"/>
</dbReference>
<comment type="similarity">
    <text evidence="3">Belongs to the ribonucleoside diphosphate reductase small chain family. R2-like ligand binding oxidase subfamily.</text>
</comment>
<dbReference type="GO" id="GO:0046872">
    <property type="term" value="F:metal ion binding"/>
    <property type="evidence" value="ECO:0007669"/>
    <property type="project" value="UniProtKB-KW"/>
</dbReference>
<organism evidence="11 12">
    <name type="scientific">Fischerella thermalis CCMEE 5330</name>
    <dbReference type="NCBI Taxonomy" id="2019670"/>
    <lineage>
        <taxon>Bacteria</taxon>
        <taxon>Bacillati</taxon>
        <taxon>Cyanobacteriota</taxon>
        <taxon>Cyanophyceae</taxon>
        <taxon>Nostocales</taxon>
        <taxon>Hapalosiphonaceae</taxon>
        <taxon>Fischerella</taxon>
    </lineage>
</organism>
<name>A0A2N6MNI5_9CYAN</name>
<dbReference type="GO" id="GO:0009263">
    <property type="term" value="P:deoxyribonucleotide biosynthetic process"/>
    <property type="evidence" value="ECO:0007669"/>
    <property type="project" value="InterPro"/>
</dbReference>
<protein>
    <recommendedName>
        <fullName evidence="4">R2-like ligand binding oxidase</fullName>
    </recommendedName>
    <alternativeName>
        <fullName evidence="10">Ribonucleotide reductase R2 subunit homolog</fullName>
    </alternativeName>
    <alternativeName>
        <fullName evidence="9">Ribonucleotide reductase small subunit homolog</fullName>
    </alternativeName>
</protein>
<evidence type="ECO:0000256" key="7">
    <source>
        <dbReference type="ARBA" id="ARBA00023004"/>
    </source>
</evidence>
<evidence type="ECO:0000256" key="10">
    <source>
        <dbReference type="ARBA" id="ARBA00032636"/>
    </source>
</evidence>
<dbReference type="GO" id="GO:0016491">
    <property type="term" value="F:oxidoreductase activity"/>
    <property type="evidence" value="ECO:0007669"/>
    <property type="project" value="UniProtKB-KW"/>
</dbReference>
<evidence type="ECO:0000313" key="11">
    <source>
        <dbReference type="EMBL" id="PMB48320.1"/>
    </source>
</evidence>
<keyword evidence="8" id="KW-0464">Manganese</keyword>
<dbReference type="PANTHER" id="PTHR23409">
    <property type="entry name" value="RIBONUCLEOSIDE-DIPHOSPHATE REDUCTASE SMALL CHAIN"/>
    <property type="match status" value="1"/>
</dbReference>
<sequence>MNRTQAHDSFVTTTRGLDRSLPPMKLFEKAKRYGIWNPSDIDFKQDQQDWQRLTHEEREVILHLTSLFVAGEEAVTLDLLPLMMTVAKEGRIEEEMFLTTFLWEEAKHTDFFQRFLNEVLQVNGDALTRFHGAAYRTIFYEALPRALDRLMVDQSPEAQLEASITYNMIVEGTLAETGYHAYFTMLKNNGLMPGNTEGIQKLKQDESRHIAYGIFLISRIISEHPHLWDFAQAKMQELLMPALGVIDDIFSAYDPVPFGLKQDDFVSYAMMQFQKRLSRIEAARNHSLHEIYRVTHAAIDAEDA</sequence>
<dbReference type="Proteomes" id="UP000234966">
    <property type="component" value="Unassembled WGS sequence"/>
</dbReference>
<evidence type="ECO:0000256" key="5">
    <source>
        <dbReference type="ARBA" id="ARBA00022723"/>
    </source>
</evidence>
<dbReference type="NCBIfam" id="NF006200">
    <property type="entry name" value="PRK08326.1-3"/>
    <property type="match status" value="1"/>
</dbReference>
<gene>
    <name evidence="11" type="ORF">CEN41_01605</name>
</gene>
<accession>A0A2N6MNI5</accession>
<dbReference type="InterPro" id="IPR009078">
    <property type="entry name" value="Ferritin-like_SF"/>
</dbReference>
<evidence type="ECO:0000256" key="9">
    <source>
        <dbReference type="ARBA" id="ARBA00031672"/>
    </source>
</evidence>
<dbReference type="Gene3D" id="1.10.620.20">
    <property type="entry name" value="Ribonucleotide Reductase, subunit A"/>
    <property type="match status" value="1"/>
</dbReference>
<evidence type="ECO:0000256" key="3">
    <source>
        <dbReference type="ARBA" id="ARBA00007873"/>
    </source>
</evidence>
<evidence type="ECO:0000256" key="8">
    <source>
        <dbReference type="ARBA" id="ARBA00023211"/>
    </source>
</evidence>
<evidence type="ECO:0000256" key="2">
    <source>
        <dbReference type="ARBA" id="ARBA00001962"/>
    </source>
</evidence>
<dbReference type="Pfam" id="PF00268">
    <property type="entry name" value="Ribonuc_red_sm"/>
    <property type="match status" value="1"/>
</dbReference>
<dbReference type="SUPFAM" id="SSF47240">
    <property type="entry name" value="Ferritin-like"/>
    <property type="match status" value="1"/>
</dbReference>
<reference evidence="11 12" key="1">
    <citation type="submission" date="2017-07" db="EMBL/GenBank/DDBJ databases">
        <title>Genomes of Fischerella (Mastigocladus) sp. strains.</title>
        <authorList>
            <person name="Miller S.R."/>
        </authorList>
    </citation>
    <scope>NUCLEOTIDE SEQUENCE [LARGE SCALE GENOMIC DNA]</scope>
    <source>
        <strain evidence="11 12">CCMEE 5330</strain>
    </source>
</reference>
<dbReference type="InterPro" id="IPR012348">
    <property type="entry name" value="RNR-like"/>
</dbReference>